<comment type="caution">
    <text evidence="2">The sequence shown here is derived from an EMBL/GenBank/DDBJ whole genome shotgun (WGS) entry which is preliminary data.</text>
</comment>
<organism evidence="2 3">
    <name type="scientific">Cotesia glomerata</name>
    <name type="common">Lepidopteran parasitic wasp</name>
    <name type="synonym">Apanteles glomeratus</name>
    <dbReference type="NCBI Taxonomy" id="32391"/>
    <lineage>
        <taxon>Eukaryota</taxon>
        <taxon>Metazoa</taxon>
        <taxon>Ecdysozoa</taxon>
        <taxon>Arthropoda</taxon>
        <taxon>Hexapoda</taxon>
        <taxon>Insecta</taxon>
        <taxon>Pterygota</taxon>
        <taxon>Neoptera</taxon>
        <taxon>Endopterygota</taxon>
        <taxon>Hymenoptera</taxon>
        <taxon>Apocrita</taxon>
        <taxon>Ichneumonoidea</taxon>
        <taxon>Braconidae</taxon>
        <taxon>Microgastrinae</taxon>
        <taxon>Cotesia</taxon>
    </lineage>
</organism>
<dbReference type="PANTHER" id="PTHR15323">
    <property type="entry name" value="D123 PROTEIN"/>
    <property type="match status" value="1"/>
</dbReference>
<dbReference type="Proteomes" id="UP000826195">
    <property type="component" value="Unassembled WGS sequence"/>
</dbReference>
<gene>
    <name evidence="2" type="ORF">KQX54_016576</name>
</gene>
<evidence type="ECO:0000313" key="2">
    <source>
        <dbReference type="EMBL" id="KAH0540362.1"/>
    </source>
</evidence>
<protein>
    <recommendedName>
        <fullName evidence="4">Cell division cycle protein 123 homolog</fullName>
    </recommendedName>
</protein>
<reference evidence="2 3" key="1">
    <citation type="journal article" date="2021" name="J. Hered.">
        <title>A chromosome-level genome assembly of the parasitoid wasp, Cotesia glomerata (Hymenoptera: Braconidae).</title>
        <authorList>
            <person name="Pinto B.J."/>
            <person name="Weis J.J."/>
            <person name="Gamble T."/>
            <person name="Ode P.J."/>
            <person name="Paul R."/>
            <person name="Zaspel J.M."/>
        </authorList>
    </citation>
    <scope>NUCLEOTIDE SEQUENCE [LARGE SCALE GENOMIC DNA]</scope>
    <source>
        <strain evidence="2">CgM1</strain>
    </source>
</reference>
<accession>A0AAV7HYQ9</accession>
<dbReference type="EMBL" id="JAHXZJ010002609">
    <property type="protein sequence ID" value="KAH0540362.1"/>
    <property type="molecule type" value="Genomic_DNA"/>
</dbReference>
<dbReference type="InterPro" id="IPR009772">
    <property type="entry name" value="CDC123"/>
</dbReference>
<evidence type="ECO:0000313" key="3">
    <source>
        <dbReference type="Proteomes" id="UP000826195"/>
    </source>
</evidence>
<name>A0AAV7HYQ9_COTGL</name>
<proteinExistence type="inferred from homology"/>
<keyword evidence="3" id="KW-1185">Reference proteome</keyword>
<dbReference type="Pfam" id="PF07065">
    <property type="entry name" value="D123"/>
    <property type="match status" value="1"/>
</dbReference>
<comment type="similarity">
    <text evidence="1">Belongs to the CDC123 family.</text>
</comment>
<dbReference type="AlphaFoldDB" id="A0AAV7HYQ9"/>
<dbReference type="PANTHER" id="PTHR15323:SF6">
    <property type="entry name" value="CELL DIVISION CYCLE PROTEIN 123 HOMOLOG"/>
    <property type="match status" value="1"/>
</dbReference>
<sequence>MLNNPVIECSISTWYSEFTKNSLETVVLQIPDNFLNYLEHDAFILPVEATDNKIRNIKWSDGSSGQDNLTEDSAQPTFPEFSKQIQDVIDDFGAVFVKSNWRTPSDAMWVAVTKSLKCTSLEEVYLLLKSSDRISRDISAVKELAKNNKEIPPCLVLKKWRDINPCTEFRCFVVNRELVGICQRDVTQYHRYIENEKYSIQTDIKSLFRERIKDRFQLNNYTFDVIRYKKDKVKIVDFGSLDESSIKGTLFTHQELISSIVDPPEFRFIGEDMGIQPNTPNYFCMPQELNEFFTREGSNDMIEMIRRAVETQQIE</sequence>
<dbReference type="GO" id="GO:0005737">
    <property type="term" value="C:cytoplasm"/>
    <property type="evidence" value="ECO:0007669"/>
    <property type="project" value="TreeGrafter"/>
</dbReference>
<evidence type="ECO:0000256" key="1">
    <source>
        <dbReference type="ARBA" id="ARBA00011047"/>
    </source>
</evidence>
<evidence type="ECO:0008006" key="4">
    <source>
        <dbReference type="Google" id="ProtNLM"/>
    </source>
</evidence>